<dbReference type="CDD" id="cd00586">
    <property type="entry name" value="4HBT"/>
    <property type="match status" value="1"/>
</dbReference>
<dbReference type="AlphaFoldDB" id="A0A0H2VG24"/>
<comment type="similarity">
    <text evidence="1">Belongs to the 4-hydroxybenzoyl-CoA thioesterase family.</text>
</comment>
<dbReference type="Pfam" id="PF03061">
    <property type="entry name" value="4HBT"/>
    <property type="match status" value="1"/>
</dbReference>
<gene>
    <name evidence="4" type="ordered locus">SE_1033</name>
</gene>
<dbReference type="InterPro" id="IPR050563">
    <property type="entry name" value="4-hydroxybenzoyl-CoA_TE"/>
</dbReference>
<dbReference type="Proteomes" id="UP000001411">
    <property type="component" value="Chromosome"/>
</dbReference>
<dbReference type="InterPro" id="IPR029069">
    <property type="entry name" value="HotDog_dom_sf"/>
</dbReference>
<sequence length="155" mass="18265">MIYSLTEIEARYQETDKMGVIYHGNYATWFEVARTDYIRKLGFSYASMEEQGVISPVVDLKVQYKKSIYYPEKVTVKTWVEKYSRLRSTYCYEVYNENGELATTGSTELICIKADTFKPIRLDRYFPEWHETYSKVNQLNKEGKDAEVTFGINHL</sequence>
<name>A0A0H2VG24_STAES</name>
<evidence type="ECO:0000256" key="2">
    <source>
        <dbReference type="ARBA" id="ARBA00022801"/>
    </source>
</evidence>
<reference evidence="4 5" key="1">
    <citation type="journal article" date="2003" name="Mol. Microbiol.">
        <title>Genome-based analysis of virulence genes in a non-biofilm-forming Staphylococcus epidermidis strain (ATCC 12228).</title>
        <authorList>
            <person name="Zhang Y.Q."/>
            <person name="Ren S.X."/>
            <person name="Li H.L."/>
            <person name="Wang Y.X."/>
            <person name="Fu G."/>
            <person name="Yang J."/>
            <person name="Qin Z.Q."/>
            <person name="Miao Y.G."/>
            <person name="Wang W.Y."/>
            <person name="Chen R.S."/>
            <person name="Shen Y."/>
            <person name="Chen Z."/>
            <person name="Yuan Z.H."/>
            <person name="Zhao G.P."/>
            <person name="Qu D."/>
            <person name="Danchin A."/>
            <person name="Wen Y.M."/>
        </authorList>
    </citation>
    <scope>NUCLEOTIDE SEQUENCE [LARGE SCALE GENOMIC DNA]</scope>
    <source>
        <strain evidence="5">ATCC 12228 / FDA PCI 1200</strain>
    </source>
</reference>
<dbReference type="InterPro" id="IPR006683">
    <property type="entry name" value="Thioestr_dom"/>
</dbReference>
<dbReference type="RefSeq" id="WP_001831194.1">
    <property type="nucleotide sequence ID" value="NC_004461.1"/>
</dbReference>
<dbReference type="KEGG" id="sep:SE_1033"/>
<dbReference type="PANTHER" id="PTHR31793:SF27">
    <property type="entry name" value="NOVEL THIOESTERASE SUPERFAMILY DOMAIN AND SAPOSIN A-TYPE DOMAIN CONTAINING PROTEIN (0610012H03RIK)"/>
    <property type="match status" value="1"/>
</dbReference>
<dbReference type="OrthoDB" id="9800856at2"/>
<dbReference type="GO" id="GO:0047617">
    <property type="term" value="F:fatty acyl-CoA hydrolase activity"/>
    <property type="evidence" value="ECO:0007669"/>
    <property type="project" value="TreeGrafter"/>
</dbReference>
<dbReference type="EMBL" id="AE015929">
    <property type="protein sequence ID" value="AAO04630.1"/>
    <property type="molecule type" value="Genomic_DNA"/>
</dbReference>
<proteinExistence type="inferred from homology"/>
<accession>A0A0H2VG24</accession>
<dbReference type="SUPFAM" id="SSF54637">
    <property type="entry name" value="Thioesterase/thiol ester dehydrase-isomerase"/>
    <property type="match status" value="1"/>
</dbReference>
<dbReference type="InterPro" id="IPR006684">
    <property type="entry name" value="YbgC/YbaW"/>
</dbReference>
<evidence type="ECO:0000259" key="3">
    <source>
        <dbReference type="Pfam" id="PF03061"/>
    </source>
</evidence>
<dbReference type="HOGENOM" id="CLU_101141_3_3_9"/>
<dbReference type="NCBIfam" id="NF047424">
    <property type="entry name" value="MenI_Staph"/>
    <property type="match status" value="1"/>
</dbReference>
<dbReference type="NCBIfam" id="TIGR00051">
    <property type="entry name" value="YbgC/FadM family acyl-CoA thioesterase"/>
    <property type="match status" value="1"/>
</dbReference>
<feature type="domain" description="Thioesterase" evidence="3">
    <location>
        <begin position="18"/>
        <end position="102"/>
    </location>
</feature>
<keyword evidence="2" id="KW-0378">Hydrolase</keyword>
<protein>
    <recommendedName>
        <fullName evidence="3">Thioesterase domain-containing protein</fullName>
    </recommendedName>
</protein>
<evidence type="ECO:0000256" key="1">
    <source>
        <dbReference type="ARBA" id="ARBA00005953"/>
    </source>
</evidence>
<dbReference type="PATRIC" id="fig|176280.10.peg.1008"/>
<dbReference type="eggNOG" id="COG0824">
    <property type="taxonomic scope" value="Bacteria"/>
</dbReference>
<evidence type="ECO:0000313" key="4">
    <source>
        <dbReference type="EMBL" id="AAO04630.1"/>
    </source>
</evidence>
<evidence type="ECO:0000313" key="5">
    <source>
        <dbReference type="Proteomes" id="UP000001411"/>
    </source>
</evidence>
<dbReference type="Gene3D" id="3.10.129.10">
    <property type="entry name" value="Hotdog Thioesterase"/>
    <property type="match status" value="1"/>
</dbReference>
<dbReference type="PANTHER" id="PTHR31793">
    <property type="entry name" value="4-HYDROXYBENZOYL-COA THIOESTERASE FAMILY MEMBER"/>
    <property type="match status" value="1"/>
</dbReference>
<organism evidence="4 5">
    <name type="scientific">Staphylococcus epidermidis (strain ATCC 12228 / FDA PCI 1200)</name>
    <dbReference type="NCBI Taxonomy" id="176280"/>
    <lineage>
        <taxon>Bacteria</taxon>
        <taxon>Bacillati</taxon>
        <taxon>Bacillota</taxon>
        <taxon>Bacilli</taxon>
        <taxon>Bacillales</taxon>
        <taxon>Staphylococcaceae</taxon>
        <taxon>Staphylococcus</taxon>
    </lineage>
</organism>